<reference evidence="9 10" key="1">
    <citation type="submission" date="2017-10" db="EMBL/GenBank/DDBJ databases">
        <title>Sequencing the genomes of 1000 actinobacteria strains.</title>
        <authorList>
            <person name="Klenk H.-P."/>
        </authorList>
    </citation>
    <scope>NUCLEOTIDE SEQUENCE [LARGE SCALE GENOMIC DNA]</scope>
    <source>
        <strain evidence="9 10">DSM 18966</strain>
    </source>
</reference>
<gene>
    <name evidence="9" type="ORF">ATL42_1984</name>
</gene>
<evidence type="ECO:0000256" key="4">
    <source>
        <dbReference type="ARBA" id="ARBA00022989"/>
    </source>
</evidence>
<feature type="transmembrane region" description="Helical" evidence="7">
    <location>
        <begin position="135"/>
        <end position="154"/>
    </location>
</feature>
<accession>A0A2A9E5E9</accession>
<dbReference type="InterPro" id="IPR036259">
    <property type="entry name" value="MFS_trans_sf"/>
</dbReference>
<dbReference type="Pfam" id="PF11700">
    <property type="entry name" value="ATG22"/>
    <property type="match status" value="1"/>
</dbReference>
<dbReference type="SUPFAM" id="SSF103473">
    <property type="entry name" value="MFS general substrate transporter"/>
    <property type="match status" value="1"/>
</dbReference>
<feature type="transmembrane region" description="Helical" evidence="7">
    <location>
        <begin position="202"/>
        <end position="225"/>
    </location>
</feature>
<name>A0A2A9E5E9_9MICO</name>
<keyword evidence="2" id="KW-0813">Transport</keyword>
<feature type="transmembrane region" description="Helical" evidence="7">
    <location>
        <begin position="456"/>
        <end position="476"/>
    </location>
</feature>
<dbReference type="PANTHER" id="PTHR23519">
    <property type="entry name" value="AUTOPHAGY-RELATED PROTEIN 22"/>
    <property type="match status" value="1"/>
</dbReference>
<feature type="transmembrane region" description="Helical" evidence="7">
    <location>
        <begin position="301"/>
        <end position="325"/>
    </location>
</feature>
<dbReference type="EMBL" id="PDJG01000001">
    <property type="protein sequence ID" value="PFG34084.1"/>
    <property type="molecule type" value="Genomic_DNA"/>
</dbReference>
<proteinExistence type="predicted"/>
<dbReference type="OrthoDB" id="9768783at2"/>
<evidence type="ECO:0000313" key="9">
    <source>
        <dbReference type="EMBL" id="PFG34084.1"/>
    </source>
</evidence>
<feature type="transmembrane region" description="Helical" evidence="7">
    <location>
        <begin position="104"/>
        <end position="123"/>
    </location>
</feature>
<feature type="transmembrane region" description="Helical" evidence="7">
    <location>
        <begin position="331"/>
        <end position="354"/>
    </location>
</feature>
<feature type="transmembrane region" description="Helical" evidence="7">
    <location>
        <begin position="41"/>
        <end position="63"/>
    </location>
</feature>
<evidence type="ECO:0000259" key="8">
    <source>
        <dbReference type="PROSITE" id="PS50850"/>
    </source>
</evidence>
<feature type="region of interest" description="Disordered" evidence="6">
    <location>
        <begin position="1"/>
        <end position="20"/>
    </location>
</feature>
<evidence type="ECO:0000256" key="3">
    <source>
        <dbReference type="ARBA" id="ARBA00022692"/>
    </source>
</evidence>
<comment type="subcellular location">
    <subcellularLocation>
        <location evidence="1">Cell membrane</location>
        <topology evidence="1">Multi-pass membrane protein</topology>
    </subcellularLocation>
</comment>
<dbReference type="InterPro" id="IPR024671">
    <property type="entry name" value="Atg22-like"/>
</dbReference>
<dbReference type="PROSITE" id="PS50850">
    <property type="entry name" value="MFS"/>
    <property type="match status" value="1"/>
</dbReference>
<evidence type="ECO:0000256" key="5">
    <source>
        <dbReference type="ARBA" id="ARBA00023136"/>
    </source>
</evidence>
<keyword evidence="3 7" id="KW-0812">Transmembrane</keyword>
<dbReference type="InterPro" id="IPR020846">
    <property type="entry name" value="MFS_dom"/>
</dbReference>
<sequence>MHNPSWTRGDKARDASHTGPVTYVEAEARSESSTRHGRRAVLSWALWDWGSAAFNAVVTTFVFTRWLTSSAFVAPDVVDAAERGGDGSAAQAALDAVLASHSSWLGWGIAAAGLLIAVLAPVLGSRSDDTGRRRLWLGLNTAVVVLLTATMFFITPDPQALDQNLVLGIVLLSLGNIFFELASVSYNAMISQVSTPATLGKVSGLGWGAGYLGGIVLLLILFVGFINPDVGWFGVTSDNGLDVRVAVLVSAVWFGVFAIPVMRAVPEVAASGPKVRISMVEAYRNLGRDVAALWRADRRTVWFLLASAVFRDGLAGVFTFGGIIASVTFGFSASGVIVFAIGANIVAGLATIVAGYVEDRIGGKPIIVTSLVGMIVAGTVLLVLHDGGATVFWIFGLMLCVFVGPAQSASRALLARLAPVGREGEMFGLYATTGRAASFLAPSAFALSIMVFGAQYWGILGLVVVLGAGLALLVPVRTDDLHRAKERAAG</sequence>
<evidence type="ECO:0000256" key="6">
    <source>
        <dbReference type="SAM" id="MobiDB-lite"/>
    </source>
</evidence>
<dbReference type="AlphaFoldDB" id="A0A2A9E5E9"/>
<feature type="transmembrane region" description="Helical" evidence="7">
    <location>
        <begin position="166"/>
        <end position="190"/>
    </location>
</feature>
<dbReference type="PANTHER" id="PTHR23519:SF1">
    <property type="entry name" value="AUTOPHAGY-RELATED PROTEIN 22"/>
    <property type="match status" value="1"/>
</dbReference>
<dbReference type="GO" id="GO:0022857">
    <property type="term" value="F:transmembrane transporter activity"/>
    <property type="evidence" value="ECO:0007669"/>
    <property type="project" value="InterPro"/>
</dbReference>
<dbReference type="InterPro" id="IPR050495">
    <property type="entry name" value="ATG22/LtaA_families"/>
</dbReference>
<dbReference type="Gene3D" id="1.20.1250.20">
    <property type="entry name" value="MFS general substrate transporter like domains"/>
    <property type="match status" value="1"/>
</dbReference>
<comment type="caution">
    <text evidence="9">The sequence shown here is derived from an EMBL/GenBank/DDBJ whole genome shotgun (WGS) entry which is preliminary data.</text>
</comment>
<protein>
    <submittedName>
        <fullName evidence="9">UMF1 family MFS transporter</fullName>
    </submittedName>
</protein>
<keyword evidence="4 7" id="KW-1133">Transmembrane helix</keyword>
<evidence type="ECO:0000313" key="10">
    <source>
        <dbReference type="Proteomes" id="UP000225548"/>
    </source>
</evidence>
<organism evidence="9 10">
    <name type="scientific">Sanguibacter antarcticus</name>
    <dbReference type="NCBI Taxonomy" id="372484"/>
    <lineage>
        <taxon>Bacteria</taxon>
        <taxon>Bacillati</taxon>
        <taxon>Actinomycetota</taxon>
        <taxon>Actinomycetes</taxon>
        <taxon>Micrococcales</taxon>
        <taxon>Sanguibacteraceae</taxon>
        <taxon>Sanguibacter</taxon>
    </lineage>
</organism>
<evidence type="ECO:0000256" key="7">
    <source>
        <dbReference type="SAM" id="Phobius"/>
    </source>
</evidence>
<evidence type="ECO:0000256" key="2">
    <source>
        <dbReference type="ARBA" id="ARBA00022448"/>
    </source>
</evidence>
<feature type="transmembrane region" description="Helical" evidence="7">
    <location>
        <begin position="390"/>
        <end position="406"/>
    </location>
</feature>
<feature type="transmembrane region" description="Helical" evidence="7">
    <location>
        <begin position="245"/>
        <end position="265"/>
    </location>
</feature>
<dbReference type="Proteomes" id="UP000225548">
    <property type="component" value="Unassembled WGS sequence"/>
</dbReference>
<feature type="domain" description="Major facilitator superfamily (MFS) profile" evidence="8">
    <location>
        <begin position="54"/>
        <end position="479"/>
    </location>
</feature>
<keyword evidence="10" id="KW-1185">Reference proteome</keyword>
<keyword evidence="5 7" id="KW-0472">Membrane</keyword>
<evidence type="ECO:0000256" key="1">
    <source>
        <dbReference type="ARBA" id="ARBA00004651"/>
    </source>
</evidence>
<dbReference type="GO" id="GO:0005886">
    <property type="term" value="C:plasma membrane"/>
    <property type="evidence" value="ECO:0007669"/>
    <property type="project" value="UniProtKB-SubCell"/>
</dbReference>
<feature type="transmembrane region" description="Helical" evidence="7">
    <location>
        <begin position="427"/>
        <end position="450"/>
    </location>
</feature>
<feature type="transmembrane region" description="Helical" evidence="7">
    <location>
        <begin position="366"/>
        <end position="384"/>
    </location>
</feature>